<dbReference type="InterPro" id="IPR000515">
    <property type="entry name" value="MetI-like"/>
</dbReference>
<comment type="caution">
    <text evidence="10">The sequence shown here is derived from an EMBL/GenBank/DDBJ whole genome shotgun (WGS) entry which is preliminary data.</text>
</comment>
<evidence type="ECO:0000256" key="8">
    <source>
        <dbReference type="RuleBase" id="RU363032"/>
    </source>
</evidence>
<accession>A0A930VJV3</accession>
<evidence type="ECO:0000256" key="4">
    <source>
        <dbReference type="ARBA" id="ARBA00022475"/>
    </source>
</evidence>
<organism evidence="10 11">
    <name type="scientific">Nocardioides agariphilus</name>
    <dbReference type="NCBI Taxonomy" id="433664"/>
    <lineage>
        <taxon>Bacteria</taxon>
        <taxon>Bacillati</taxon>
        <taxon>Actinomycetota</taxon>
        <taxon>Actinomycetes</taxon>
        <taxon>Propionibacteriales</taxon>
        <taxon>Nocardioidaceae</taxon>
        <taxon>Nocardioides</taxon>
    </lineage>
</organism>
<dbReference type="RefSeq" id="WP_194697055.1">
    <property type="nucleotide sequence ID" value="NZ_JADKPO010000018.1"/>
</dbReference>
<dbReference type="InterPro" id="IPR035906">
    <property type="entry name" value="MetI-like_sf"/>
</dbReference>
<evidence type="ECO:0000256" key="6">
    <source>
        <dbReference type="ARBA" id="ARBA00022989"/>
    </source>
</evidence>
<feature type="transmembrane region" description="Helical" evidence="8">
    <location>
        <begin position="248"/>
        <end position="271"/>
    </location>
</feature>
<feature type="transmembrane region" description="Helical" evidence="8">
    <location>
        <begin position="146"/>
        <end position="165"/>
    </location>
</feature>
<dbReference type="SUPFAM" id="SSF161098">
    <property type="entry name" value="MetI-like"/>
    <property type="match status" value="1"/>
</dbReference>
<dbReference type="PANTHER" id="PTHR43848">
    <property type="entry name" value="PUTRESCINE TRANSPORT SYSTEM PERMEASE PROTEIN POTI"/>
    <property type="match status" value="1"/>
</dbReference>
<feature type="transmembrane region" description="Helical" evidence="8">
    <location>
        <begin position="82"/>
        <end position="104"/>
    </location>
</feature>
<keyword evidence="6 8" id="KW-1133">Transmembrane helix</keyword>
<dbReference type="InterPro" id="IPR051789">
    <property type="entry name" value="Bact_Polyamine_Transport"/>
</dbReference>
<evidence type="ECO:0000259" key="9">
    <source>
        <dbReference type="PROSITE" id="PS50928"/>
    </source>
</evidence>
<protein>
    <submittedName>
        <fullName evidence="10">ABC transporter permease</fullName>
    </submittedName>
</protein>
<dbReference type="GO" id="GO:0005886">
    <property type="term" value="C:plasma membrane"/>
    <property type="evidence" value="ECO:0007669"/>
    <property type="project" value="UniProtKB-SubCell"/>
</dbReference>
<keyword evidence="11" id="KW-1185">Reference proteome</keyword>
<proteinExistence type="inferred from homology"/>
<feature type="transmembrane region" description="Helical" evidence="8">
    <location>
        <begin position="116"/>
        <end position="140"/>
    </location>
</feature>
<dbReference type="PANTHER" id="PTHR43848:SF2">
    <property type="entry name" value="PUTRESCINE TRANSPORT SYSTEM PERMEASE PROTEIN POTI"/>
    <property type="match status" value="1"/>
</dbReference>
<feature type="transmembrane region" description="Helical" evidence="8">
    <location>
        <begin position="17"/>
        <end position="41"/>
    </location>
</feature>
<evidence type="ECO:0000313" key="11">
    <source>
        <dbReference type="Proteomes" id="UP000660668"/>
    </source>
</evidence>
<keyword evidence="4" id="KW-1003">Cell membrane</keyword>
<feature type="transmembrane region" description="Helical" evidence="8">
    <location>
        <begin position="194"/>
        <end position="215"/>
    </location>
</feature>
<dbReference type="CDD" id="cd06261">
    <property type="entry name" value="TM_PBP2"/>
    <property type="match status" value="1"/>
</dbReference>
<keyword evidence="3 8" id="KW-0813">Transport</keyword>
<dbReference type="GO" id="GO:0055085">
    <property type="term" value="P:transmembrane transport"/>
    <property type="evidence" value="ECO:0007669"/>
    <property type="project" value="InterPro"/>
</dbReference>
<keyword evidence="7 8" id="KW-0472">Membrane</keyword>
<dbReference type="Gene3D" id="1.10.3720.10">
    <property type="entry name" value="MetI-like"/>
    <property type="match status" value="1"/>
</dbReference>
<feature type="domain" description="ABC transmembrane type-1" evidence="9">
    <location>
        <begin position="76"/>
        <end position="270"/>
    </location>
</feature>
<dbReference type="Proteomes" id="UP000660668">
    <property type="component" value="Unassembled WGS sequence"/>
</dbReference>
<comment type="subcellular location">
    <subcellularLocation>
        <location evidence="1 8">Cell membrane</location>
        <topology evidence="1 8">Multi-pass membrane protein</topology>
    </subcellularLocation>
</comment>
<evidence type="ECO:0000256" key="1">
    <source>
        <dbReference type="ARBA" id="ARBA00004651"/>
    </source>
</evidence>
<dbReference type="AlphaFoldDB" id="A0A930VJV3"/>
<gene>
    <name evidence="10" type="ORF">ISU10_14170</name>
</gene>
<reference evidence="10" key="1">
    <citation type="submission" date="2020-11" db="EMBL/GenBank/DDBJ databases">
        <title>Nocardioides cynanchi sp. nov., isolated from soil of rhizosphere of Cynanchum wilfordii.</title>
        <authorList>
            <person name="Lee J.-S."/>
            <person name="Suh M.K."/>
            <person name="Kim J.-S."/>
        </authorList>
    </citation>
    <scope>NUCLEOTIDE SEQUENCE</scope>
    <source>
        <strain evidence="10">KCTC 19276</strain>
    </source>
</reference>
<dbReference type="PROSITE" id="PS50928">
    <property type="entry name" value="ABC_TM1"/>
    <property type="match status" value="1"/>
</dbReference>
<evidence type="ECO:0000256" key="2">
    <source>
        <dbReference type="ARBA" id="ARBA00007069"/>
    </source>
</evidence>
<evidence type="ECO:0000313" key="10">
    <source>
        <dbReference type="EMBL" id="MBF4768909.1"/>
    </source>
</evidence>
<evidence type="ECO:0000256" key="3">
    <source>
        <dbReference type="ARBA" id="ARBA00022448"/>
    </source>
</evidence>
<dbReference type="EMBL" id="JADKPO010000018">
    <property type="protein sequence ID" value="MBF4768909.1"/>
    <property type="molecule type" value="Genomic_DNA"/>
</dbReference>
<comment type="similarity">
    <text evidence="2">Belongs to the binding-protein-dependent transport system permease family. CysTW subfamily.</text>
</comment>
<sequence length="291" mass="31657">MSSLTAWWHDPWRKPRLLAAVTIVYLMWSLLPVLIAAAFSFNAGRSRTSWQGFSLRWYYGDPERSVWHDDTLQTALFQTLRLGVLTTLVCIPLGVALAIGLHRWRGRIPSSANSMLLLSFVLPETLLAVALLLVITQVALPFTLGTTAQVIGLVTFQLSYPAILVRARLATIGHQLEEAAQDLGASPLSAQRRVILPMLVPAIVASAVLVFADVIDDFVIVRYLSGDSTTEPTSVKIYNTARAAPTPALNALATLMLVAAMLAVALGFLLYRWLGKRTGEAESIGSFAGET</sequence>
<dbReference type="Pfam" id="PF00528">
    <property type="entry name" value="BPD_transp_1"/>
    <property type="match status" value="1"/>
</dbReference>
<keyword evidence="5 8" id="KW-0812">Transmembrane</keyword>
<evidence type="ECO:0000256" key="5">
    <source>
        <dbReference type="ARBA" id="ARBA00022692"/>
    </source>
</evidence>
<name>A0A930VJV3_9ACTN</name>
<evidence type="ECO:0000256" key="7">
    <source>
        <dbReference type="ARBA" id="ARBA00023136"/>
    </source>
</evidence>